<dbReference type="STRING" id="225164.V4AKZ5"/>
<comment type="similarity">
    <text evidence="2 5">Belongs to the CGI121/TPRKB family.</text>
</comment>
<protein>
    <recommendedName>
        <fullName evidence="8">EKC/KEOPS complex subunit TPRKB</fullName>
    </recommendedName>
</protein>
<dbReference type="OrthoDB" id="329139at2759"/>
<dbReference type="OMA" id="IVCRMST"/>
<dbReference type="GO" id="GO:0005634">
    <property type="term" value="C:nucleus"/>
    <property type="evidence" value="ECO:0007669"/>
    <property type="project" value="UniProtKB-SubCell"/>
</dbReference>
<dbReference type="Proteomes" id="UP000030746">
    <property type="component" value="Unassembled WGS sequence"/>
</dbReference>
<keyword evidence="3" id="KW-0819">tRNA processing</keyword>
<dbReference type="EMBL" id="KB201656">
    <property type="protein sequence ID" value="ESO95390.1"/>
    <property type="molecule type" value="Genomic_DNA"/>
</dbReference>
<dbReference type="HOGENOM" id="CLU_065847_2_0_1"/>
<accession>V4AKZ5</accession>
<dbReference type="InterPro" id="IPR013926">
    <property type="entry name" value="CGI121/TPRKB"/>
</dbReference>
<dbReference type="GeneID" id="20246547"/>
<sequence>MAAKTINNEIYPDSTITLALFRDVDNTKEIRQCVMDGQFEAAILKSSMIVDPFQVVIAANKAVHQSRVTKTMTKNVHTEILYNLSPTKNISDSFRKFGAGDNDTSVFIAIIDDADHKTFNIVKKTVNGKLVDVNEVSELTDLVAVKKIYKLTDEEMKRSPLDSIVTRIAAKDIMTV</sequence>
<keyword evidence="4 5" id="KW-0539">Nucleus</keyword>
<dbReference type="Gene3D" id="3.30.2380.10">
    <property type="entry name" value="CGI121/TPRKB"/>
    <property type="match status" value="1"/>
</dbReference>
<proteinExistence type="inferred from homology"/>
<keyword evidence="7" id="KW-1185">Reference proteome</keyword>
<dbReference type="CTD" id="20246547"/>
<evidence type="ECO:0000256" key="3">
    <source>
        <dbReference type="ARBA" id="ARBA00022694"/>
    </source>
</evidence>
<evidence type="ECO:0000256" key="1">
    <source>
        <dbReference type="ARBA" id="ARBA00004123"/>
    </source>
</evidence>
<dbReference type="SUPFAM" id="SSF143870">
    <property type="entry name" value="PF0523-like"/>
    <property type="match status" value="1"/>
</dbReference>
<gene>
    <name evidence="6" type="ORF">LOTGIDRAFT_215045</name>
</gene>
<evidence type="ECO:0000256" key="4">
    <source>
        <dbReference type="ARBA" id="ARBA00023242"/>
    </source>
</evidence>
<evidence type="ECO:0000313" key="7">
    <source>
        <dbReference type="Proteomes" id="UP000030746"/>
    </source>
</evidence>
<dbReference type="GO" id="GO:0002949">
    <property type="term" value="P:tRNA threonylcarbamoyladenosine modification"/>
    <property type="evidence" value="ECO:0007669"/>
    <property type="project" value="TreeGrafter"/>
</dbReference>
<evidence type="ECO:0000256" key="2">
    <source>
        <dbReference type="ARBA" id="ARBA00005546"/>
    </source>
</evidence>
<dbReference type="GO" id="GO:0000408">
    <property type="term" value="C:EKC/KEOPS complex"/>
    <property type="evidence" value="ECO:0007669"/>
    <property type="project" value="TreeGrafter"/>
</dbReference>
<dbReference type="KEGG" id="lgi:LOTGIDRAFT_215045"/>
<dbReference type="Pfam" id="PF08617">
    <property type="entry name" value="CGI-121"/>
    <property type="match status" value="1"/>
</dbReference>
<dbReference type="PANTHER" id="PTHR15840:SF10">
    <property type="entry name" value="EKC_KEOPS COMPLEX SUBUNIT TPRKB"/>
    <property type="match status" value="1"/>
</dbReference>
<evidence type="ECO:0008006" key="8">
    <source>
        <dbReference type="Google" id="ProtNLM"/>
    </source>
</evidence>
<comment type="subcellular location">
    <subcellularLocation>
        <location evidence="1">Nucleus</location>
    </subcellularLocation>
</comment>
<dbReference type="InterPro" id="IPR036504">
    <property type="entry name" value="CGI121/TPRKB_sf"/>
</dbReference>
<organism evidence="6 7">
    <name type="scientific">Lottia gigantea</name>
    <name type="common">Giant owl limpet</name>
    <dbReference type="NCBI Taxonomy" id="225164"/>
    <lineage>
        <taxon>Eukaryota</taxon>
        <taxon>Metazoa</taxon>
        <taxon>Spiralia</taxon>
        <taxon>Lophotrochozoa</taxon>
        <taxon>Mollusca</taxon>
        <taxon>Gastropoda</taxon>
        <taxon>Patellogastropoda</taxon>
        <taxon>Lottioidea</taxon>
        <taxon>Lottiidae</taxon>
        <taxon>Lottia</taxon>
    </lineage>
</organism>
<dbReference type="PANTHER" id="PTHR15840">
    <property type="entry name" value="CGI-121 FAMILY MEMBER"/>
    <property type="match status" value="1"/>
</dbReference>
<reference evidence="6 7" key="1">
    <citation type="journal article" date="2013" name="Nature">
        <title>Insights into bilaterian evolution from three spiralian genomes.</title>
        <authorList>
            <person name="Simakov O."/>
            <person name="Marletaz F."/>
            <person name="Cho S.J."/>
            <person name="Edsinger-Gonzales E."/>
            <person name="Havlak P."/>
            <person name="Hellsten U."/>
            <person name="Kuo D.H."/>
            <person name="Larsson T."/>
            <person name="Lv J."/>
            <person name="Arendt D."/>
            <person name="Savage R."/>
            <person name="Osoegawa K."/>
            <person name="de Jong P."/>
            <person name="Grimwood J."/>
            <person name="Chapman J.A."/>
            <person name="Shapiro H."/>
            <person name="Aerts A."/>
            <person name="Otillar R.P."/>
            <person name="Terry A.Y."/>
            <person name="Boore J.L."/>
            <person name="Grigoriev I.V."/>
            <person name="Lindberg D.R."/>
            <person name="Seaver E.C."/>
            <person name="Weisblat D.A."/>
            <person name="Putnam N.H."/>
            <person name="Rokhsar D.S."/>
        </authorList>
    </citation>
    <scope>NUCLEOTIDE SEQUENCE [LARGE SCALE GENOMIC DNA]</scope>
</reference>
<dbReference type="RefSeq" id="XP_009053899.1">
    <property type="nucleotide sequence ID" value="XM_009055651.1"/>
</dbReference>
<evidence type="ECO:0000313" key="6">
    <source>
        <dbReference type="EMBL" id="ESO95390.1"/>
    </source>
</evidence>
<name>V4AKZ5_LOTGI</name>
<dbReference type="AlphaFoldDB" id="V4AKZ5"/>
<dbReference type="GO" id="GO:0005829">
    <property type="term" value="C:cytosol"/>
    <property type="evidence" value="ECO:0007669"/>
    <property type="project" value="TreeGrafter"/>
</dbReference>
<evidence type="ECO:0000256" key="5">
    <source>
        <dbReference type="RuleBase" id="RU004398"/>
    </source>
</evidence>